<evidence type="ECO:0000259" key="1">
    <source>
        <dbReference type="Pfam" id="PF04432"/>
    </source>
</evidence>
<organism evidence="2 3">
    <name type="scientific">Fusobacterium necrophorum DJ-2</name>
    <dbReference type="NCBI Taxonomy" id="1441737"/>
    <lineage>
        <taxon>Bacteria</taxon>
        <taxon>Fusobacteriati</taxon>
        <taxon>Fusobacteriota</taxon>
        <taxon>Fusobacteriia</taxon>
        <taxon>Fusobacteriales</taxon>
        <taxon>Fusobacteriaceae</taxon>
        <taxon>Fusobacterium</taxon>
    </lineage>
</organism>
<gene>
    <name evidence="2" type="ORF">FUSO8_02185</name>
</gene>
<dbReference type="PANTHER" id="PTHR43193:SF2">
    <property type="entry name" value="POLYFERREDOXIN PROTEIN FWDF"/>
    <property type="match status" value="1"/>
</dbReference>
<name>A0AB73C584_9FUSO</name>
<proteinExistence type="predicted"/>
<accession>A0AB73C584</accession>
<protein>
    <recommendedName>
        <fullName evidence="1">Coenzyme F420 hydrogenase/dehydrogenase beta subunit C-terminal domain-containing protein</fullName>
    </recommendedName>
</protein>
<reference evidence="2 3" key="1">
    <citation type="submission" date="2014-01" db="EMBL/GenBank/DDBJ databases">
        <title>Comparative genomics of Fusobacterium necrophorum wild isolates.</title>
        <authorList>
            <person name="Kittichotirat W."/>
            <person name="Bumgarner R.E."/>
            <person name="Lawrence P."/>
        </authorList>
    </citation>
    <scope>NUCLEOTIDE SEQUENCE [LARGE SCALE GENOMIC DNA]</scope>
    <source>
        <strain evidence="2 3">DJ-2</strain>
    </source>
</reference>
<dbReference type="RefSeq" id="WP_035904861.1">
    <property type="nucleotide sequence ID" value="NZ_JAAH01000024.1"/>
</dbReference>
<dbReference type="Proteomes" id="UP000027058">
    <property type="component" value="Unassembled WGS sequence"/>
</dbReference>
<dbReference type="InterPro" id="IPR007525">
    <property type="entry name" value="FrhB_FdhB_C"/>
</dbReference>
<evidence type="ECO:0000313" key="2">
    <source>
        <dbReference type="EMBL" id="KDE73230.1"/>
    </source>
</evidence>
<dbReference type="AlphaFoldDB" id="A0AB73C584"/>
<feature type="domain" description="Coenzyme F420 hydrogenase/dehydrogenase beta subunit C-terminal" evidence="1">
    <location>
        <begin position="96"/>
        <end position="253"/>
    </location>
</feature>
<comment type="caution">
    <text evidence="2">The sequence shown here is derived from an EMBL/GenBank/DDBJ whole genome shotgun (WGS) entry which is preliminary data.</text>
</comment>
<sequence>MKKLEDRNFPLAYGVRSKDKEILNSSSSGGFFSELANHLLKKNVKIYGCILDENLEAIHIRGKNKEDIKKMRTSKYVESNLGNIFKYIRKDLNEGNKVLVVSSPCYVNAIKKFLNMNELEQVILVDFLCHGMPDKKIFKEHIKSIENYYSSEVKFYSFRDKRYGWNHDEYALLANGKKVQSPKIVHRYKRLFYSNYSLISRCFKCKYTTKNRGTDFTIADFWGIEKVLGIVDNKGMSAVMINTKKAFNIFRDIEPFLESYQVNLDDFKHGPLHHPTEKPKDYNEFWEEFEERGYLYVAEKYAPLNKKILISTYRRRIAALLRIENLLFWLKYKIIERGTKT</sequence>
<dbReference type="InterPro" id="IPR052977">
    <property type="entry name" value="Polyferredoxin-like_ET"/>
</dbReference>
<dbReference type="EMBL" id="JAAH01000024">
    <property type="protein sequence ID" value="KDE73230.1"/>
    <property type="molecule type" value="Genomic_DNA"/>
</dbReference>
<evidence type="ECO:0000313" key="3">
    <source>
        <dbReference type="Proteomes" id="UP000027058"/>
    </source>
</evidence>
<dbReference type="PANTHER" id="PTHR43193">
    <property type="match status" value="1"/>
</dbReference>
<dbReference type="Pfam" id="PF04432">
    <property type="entry name" value="FrhB_FdhB_C"/>
    <property type="match status" value="1"/>
</dbReference>